<protein>
    <recommendedName>
        <fullName evidence="2">MEMO1 family protein Lmor_0627</fullName>
    </recommendedName>
</protein>
<dbReference type="Pfam" id="PF01871">
    <property type="entry name" value="AMMECR1"/>
    <property type="match status" value="1"/>
</dbReference>
<dbReference type="NCBIfam" id="TIGR04335">
    <property type="entry name" value="AmmeMemoSam_A"/>
    <property type="match status" value="1"/>
</dbReference>
<dbReference type="Proteomes" id="UP000054985">
    <property type="component" value="Unassembled WGS sequence"/>
</dbReference>
<sequence>MTVRQPAVAGIFYPGDQFTLHNTIQHLLSQSKQSSLPPKVLLVPHAGYRYSGSIAALAYASLIQQRDRIKNIVLLGPAHTVHLRGIAYDPVKYFATPLGEIAQNQELITKISTLPYVHALSQAHQQEHCLEVQLPFCQELFNEFTVLPLVVGETSEQDVADLLQQVWGGEETLIIISSDLSHYLPYDTAQQKDRNTCLSISTLNPESLHQQDACGYYPLRGLLHFARQNQICGRLLDLKNSGDTSGTKDRVVGYASYHFYQDLKFTDHCADELLYLAKESLRLQATENKLLEFNPMQYNELLHIRMPSFVTLKKRGMLRGCMGSLFSQEMLAENVINNAIRAGFIDPRFPKLTTEELNDISVSISILSPLEKLYFDSENELKSQIRKGVDGLLLTYKQHQATFLPSVWESINNTDEFLEHLKLKMGLPAHFWSAEMNAQRYTTEIIK</sequence>
<dbReference type="InterPro" id="IPR002733">
    <property type="entry name" value="AMMECR1_domain"/>
</dbReference>
<dbReference type="CDD" id="cd07361">
    <property type="entry name" value="MEMO_like"/>
    <property type="match status" value="1"/>
</dbReference>
<evidence type="ECO:0000313" key="7">
    <source>
        <dbReference type="Proteomes" id="UP000254040"/>
    </source>
</evidence>
<dbReference type="HAMAP" id="MF_00055">
    <property type="entry name" value="MEMO1"/>
    <property type="match status" value="1"/>
</dbReference>
<dbReference type="PANTHER" id="PTHR11060:SF0">
    <property type="entry name" value="PROTEIN MEMO1"/>
    <property type="match status" value="1"/>
</dbReference>
<dbReference type="RefSeq" id="WP_028385017.1">
    <property type="nucleotide sequence ID" value="NZ_CAAAJG010000024.1"/>
</dbReference>
<dbReference type="InterPro" id="IPR002737">
    <property type="entry name" value="MEMO1_fam"/>
</dbReference>
<dbReference type="InterPro" id="IPR036071">
    <property type="entry name" value="AMMECR1_dom_sf"/>
</dbReference>
<keyword evidence="5" id="KW-0560">Oxidoreductase</keyword>
<dbReference type="NCBIfam" id="TIGR00296">
    <property type="entry name" value="TIGR00296 family protein"/>
    <property type="match status" value="1"/>
</dbReference>
<feature type="domain" description="AMMECR1" evidence="3">
    <location>
        <begin position="268"/>
        <end position="447"/>
    </location>
</feature>
<organism evidence="5 7">
    <name type="scientific">Legionella moravica</name>
    <dbReference type="NCBI Taxonomy" id="39962"/>
    <lineage>
        <taxon>Bacteria</taxon>
        <taxon>Pseudomonadati</taxon>
        <taxon>Pseudomonadota</taxon>
        <taxon>Gammaproteobacteria</taxon>
        <taxon>Legionellales</taxon>
        <taxon>Legionellaceae</taxon>
        <taxon>Legionella</taxon>
    </lineage>
</organism>
<dbReference type="InterPro" id="IPR027623">
    <property type="entry name" value="AmmeMemoSam_A"/>
</dbReference>
<gene>
    <name evidence="4" type="ORF">Lmor_0627</name>
    <name evidence="5" type="ORF">NCTC12239_02029</name>
</gene>
<dbReference type="PANTHER" id="PTHR11060">
    <property type="entry name" value="PROTEIN MEMO1"/>
    <property type="match status" value="1"/>
</dbReference>
<evidence type="ECO:0000256" key="1">
    <source>
        <dbReference type="ARBA" id="ARBA00006315"/>
    </source>
</evidence>
<reference evidence="5 7" key="2">
    <citation type="submission" date="2018-06" db="EMBL/GenBank/DDBJ databases">
        <authorList>
            <consortium name="Pathogen Informatics"/>
            <person name="Doyle S."/>
        </authorList>
    </citation>
    <scope>NUCLEOTIDE SEQUENCE [LARGE SCALE GENOMIC DNA]</scope>
    <source>
        <strain evidence="5 7">NCTC12239</strain>
    </source>
</reference>
<dbReference type="SUPFAM" id="SSF143447">
    <property type="entry name" value="AMMECR1-like"/>
    <property type="match status" value="1"/>
</dbReference>
<name>A0A378JYG4_9GAMM</name>
<dbReference type="InterPro" id="IPR027485">
    <property type="entry name" value="AMMECR1_N"/>
</dbReference>
<dbReference type="OrthoDB" id="9782820at2"/>
<evidence type="ECO:0000256" key="2">
    <source>
        <dbReference type="HAMAP-Rule" id="MF_00055"/>
    </source>
</evidence>
<dbReference type="Gene3D" id="3.30.700.20">
    <property type="entry name" value="Hypothetical protein ph0010, domain 1"/>
    <property type="match status" value="1"/>
</dbReference>
<keyword evidence="6" id="KW-1185">Reference proteome</keyword>
<accession>A0A378JYG4</accession>
<dbReference type="Pfam" id="PF01875">
    <property type="entry name" value="Memo"/>
    <property type="match status" value="1"/>
</dbReference>
<dbReference type="EMBL" id="UGOG01000001">
    <property type="protein sequence ID" value="STX63087.1"/>
    <property type="molecule type" value="Genomic_DNA"/>
</dbReference>
<proteinExistence type="inferred from homology"/>
<dbReference type="NCBIfam" id="TIGR04336">
    <property type="entry name" value="AmmeMemoSam_B"/>
    <property type="match status" value="1"/>
</dbReference>
<reference evidence="4 6" key="1">
    <citation type="submission" date="2015-11" db="EMBL/GenBank/DDBJ databases">
        <title>Genomic analysis of 38 Legionella species identifies large and diverse effector repertoires.</title>
        <authorList>
            <person name="Burstein D."/>
            <person name="Amaro F."/>
            <person name="Zusman T."/>
            <person name="Lifshitz Z."/>
            <person name="Cohen O."/>
            <person name="Gilbert J.A."/>
            <person name="Pupko T."/>
            <person name="Shuman H.A."/>
            <person name="Segal G."/>
        </authorList>
    </citation>
    <scope>NUCLEOTIDE SEQUENCE [LARGE SCALE GENOMIC DNA]</scope>
    <source>
        <strain evidence="4 6">ATCC 43877</strain>
    </source>
</reference>
<dbReference type="Gene3D" id="3.30.1490.150">
    <property type="entry name" value="Hypothetical protein ph0010, domain 2"/>
    <property type="match status" value="1"/>
</dbReference>
<dbReference type="EMBL" id="LNYN01000013">
    <property type="protein sequence ID" value="KTD37435.1"/>
    <property type="molecule type" value="Genomic_DNA"/>
</dbReference>
<comment type="similarity">
    <text evidence="1 2">Belongs to the MEMO1 family.</text>
</comment>
<dbReference type="InterPro" id="IPR023473">
    <property type="entry name" value="AMMECR1"/>
</dbReference>
<dbReference type="AlphaFoldDB" id="A0A378JYG4"/>
<dbReference type="Proteomes" id="UP000254040">
    <property type="component" value="Unassembled WGS sequence"/>
</dbReference>
<evidence type="ECO:0000259" key="3">
    <source>
        <dbReference type="PROSITE" id="PS51112"/>
    </source>
</evidence>
<dbReference type="PROSITE" id="PS51112">
    <property type="entry name" value="AMMECR1"/>
    <property type="match status" value="1"/>
</dbReference>
<dbReference type="GO" id="GO:0051213">
    <property type="term" value="F:dioxygenase activity"/>
    <property type="evidence" value="ECO:0007669"/>
    <property type="project" value="UniProtKB-KW"/>
</dbReference>
<dbReference type="Gene3D" id="3.40.830.10">
    <property type="entry name" value="LigB-like"/>
    <property type="match status" value="1"/>
</dbReference>
<evidence type="ECO:0000313" key="4">
    <source>
        <dbReference type="EMBL" id="KTD37435.1"/>
    </source>
</evidence>
<evidence type="ECO:0000313" key="5">
    <source>
        <dbReference type="EMBL" id="STX63087.1"/>
    </source>
</evidence>
<evidence type="ECO:0000313" key="6">
    <source>
        <dbReference type="Proteomes" id="UP000054985"/>
    </source>
</evidence>
<keyword evidence="5" id="KW-0223">Dioxygenase</keyword>
<dbReference type="STRING" id="39962.Lmor_0627"/>